<dbReference type="InterPro" id="IPR010432">
    <property type="entry name" value="RDD"/>
</dbReference>
<organism evidence="7 8">
    <name type="scientific">Amnibacterium endophyticum</name>
    <dbReference type="NCBI Taxonomy" id="2109337"/>
    <lineage>
        <taxon>Bacteria</taxon>
        <taxon>Bacillati</taxon>
        <taxon>Actinomycetota</taxon>
        <taxon>Actinomycetes</taxon>
        <taxon>Micrococcales</taxon>
        <taxon>Microbacteriaceae</taxon>
        <taxon>Amnibacterium</taxon>
    </lineage>
</organism>
<reference evidence="8" key="1">
    <citation type="journal article" date="2019" name="Int. J. Syst. Evol. Microbiol.">
        <title>The Global Catalogue of Microorganisms (GCM) 10K type strain sequencing project: providing services to taxonomists for standard genome sequencing and annotation.</title>
        <authorList>
            <consortium name="The Broad Institute Genomics Platform"/>
            <consortium name="The Broad Institute Genome Sequencing Center for Infectious Disease"/>
            <person name="Wu L."/>
            <person name="Ma J."/>
        </authorList>
    </citation>
    <scope>NUCLEOTIDE SEQUENCE [LARGE SCALE GENOMIC DNA]</scope>
    <source>
        <strain evidence="8">CGMCC 1.12471</strain>
    </source>
</reference>
<proteinExistence type="predicted"/>
<evidence type="ECO:0000313" key="7">
    <source>
        <dbReference type="EMBL" id="MFD1720089.1"/>
    </source>
</evidence>
<feature type="transmembrane region" description="Helical" evidence="5">
    <location>
        <begin position="117"/>
        <end position="142"/>
    </location>
</feature>
<dbReference type="Pfam" id="PF06271">
    <property type="entry name" value="RDD"/>
    <property type="match status" value="1"/>
</dbReference>
<evidence type="ECO:0000256" key="3">
    <source>
        <dbReference type="ARBA" id="ARBA00022989"/>
    </source>
</evidence>
<evidence type="ECO:0000256" key="2">
    <source>
        <dbReference type="ARBA" id="ARBA00022692"/>
    </source>
</evidence>
<feature type="transmembrane region" description="Helical" evidence="5">
    <location>
        <begin position="69"/>
        <end position="86"/>
    </location>
</feature>
<evidence type="ECO:0000256" key="1">
    <source>
        <dbReference type="ARBA" id="ARBA00004141"/>
    </source>
</evidence>
<evidence type="ECO:0000259" key="6">
    <source>
        <dbReference type="Pfam" id="PF06271"/>
    </source>
</evidence>
<gene>
    <name evidence="7" type="ORF">ACFSBI_00875</name>
</gene>
<keyword evidence="8" id="KW-1185">Reference proteome</keyword>
<name>A0ABW4LDR6_9MICO</name>
<dbReference type="Proteomes" id="UP001597347">
    <property type="component" value="Unassembled WGS sequence"/>
</dbReference>
<dbReference type="EMBL" id="JBHUEA010000001">
    <property type="protein sequence ID" value="MFD1720089.1"/>
    <property type="molecule type" value="Genomic_DNA"/>
</dbReference>
<evidence type="ECO:0000313" key="8">
    <source>
        <dbReference type="Proteomes" id="UP001597347"/>
    </source>
</evidence>
<sequence length="278" mass="29677">MSTINAVPDDLGIVTGEAVALEVRATSWPLRALGALIDFLIELGLFLALMFGVGLLATALGVDDALNRALVIVDLVVCFVLLPTILETATRGRSVGKLAVGARIVRDDGGAIGVRHAFIRALMGVPEIVFTAGGLAAVVGLLNRRSKRLGDLLAGTVSQQERVPRPPSNAVGVPASLEEWAAIADVARLPDRLSRRIAAFLARAPRMLPESRRRTAEELAAEAAPFIAPAVETEPELLLAAVAAIRRQREYTALLLEQQRFQELQQSLPAAPHGFPDR</sequence>
<comment type="caution">
    <text evidence="7">The sequence shown here is derived from an EMBL/GenBank/DDBJ whole genome shotgun (WGS) entry which is preliminary data.</text>
</comment>
<keyword evidence="4 5" id="KW-0472">Membrane</keyword>
<protein>
    <submittedName>
        <fullName evidence="7">RDD family protein</fullName>
    </submittedName>
</protein>
<dbReference type="PANTHER" id="PTHR38480:SF1">
    <property type="entry name" value="SLR0254 PROTEIN"/>
    <property type="match status" value="1"/>
</dbReference>
<evidence type="ECO:0000256" key="5">
    <source>
        <dbReference type="SAM" id="Phobius"/>
    </source>
</evidence>
<keyword evidence="3 5" id="KW-1133">Transmembrane helix</keyword>
<feature type="domain" description="RDD" evidence="6">
    <location>
        <begin position="31"/>
        <end position="155"/>
    </location>
</feature>
<dbReference type="PANTHER" id="PTHR38480">
    <property type="entry name" value="SLR0254 PROTEIN"/>
    <property type="match status" value="1"/>
</dbReference>
<accession>A0ABW4LDR6</accession>
<keyword evidence="2 5" id="KW-0812">Transmembrane</keyword>
<evidence type="ECO:0000256" key="4">
    <source>
        <dbReference type="ARBA" id="ARBA00023136"/>
    </source>
</evidence>
<feature type="transmembrane region" description="Helical" evidence="5">
    <location>
        <begin position="39"/>
        <end position="62"/>
    </location>
</feature>
<dbReference type="RefSeq" id="WP_377931296.1">
    <property type="nucleotide sequence ID" value="NZ_JBHUEA010000001.1"/>
</dbReference>
<comment type="subcellular location">
    <subcellularLocation>
        <location evidence="1">Membrane</location>
        <topology evidence="1">Multi-pass membrane protein</topology>
    </subcellularLocation>
</comment>